<feature type="domain" description="PFU" evidence="7">
    <location>
        <begin position="365"/>
        <end position="461"/>
    </location>
</feature>
<keyword evidence="4 6" id="KW-0853">WD repeat</keyword>
<dbReference type="Proteomes" id="UP000639338">
    <property type="component" value="Unassembled WGS sequence"/>
</dbReference>
<dbReference type="GO" id="GO:0010992">
    <property type="term" value="P:ubiquitin recycling"/>
    <property type="evidence" value="ECO:0007669"/>
    <property type="project" value="TreeGrafter"/>
</dbReference>
<dbReference type="CDD" id="cd00200">
    <property type="entry name" value="WD40"/>
    <property type="match status" value="1"/>
</dbReference>
<protein>
    <recommendedName>
        <fullName evidence="11">Phospholipase A-2-activating protein</fullName>
    </recommendedName>
</protein>
<dbReference type="PANTHER" id="PTHR19849:SF0">
    <property type="entry name" value="PHOSPHOLIPASE A-2-ACTIVATING PROTEIN"/>
    <property type="match status" value="1"/>
</dbReference>
<dbReference type="PANTHER" id="PTHR19849">
    <property type="entry name" value="PHOSPHOLIPASE A-2-ACTIVATING PROTEIN"/>
    <property type="match status" value="1"/>
</dbReference>
<dbReference type="OrthoDB" id="10265988at2759"/>
<dbReference type="InterPro" id="IPR038122">
    <property type="entry name" value="PFU_sf"/>
</dbReference>
<keyword evidence="10" id="KW-1185">Reference proteome</keyword>
<dbReference type="InterPro" id="IPR015943">
    <property type="entry name" value="WD40/YVTN_repeat-like_dom_sf"/>
</dbReference>
<dbReference type="SUPFAM" id="SSF50978">
    <property type="entry name" value="WD40 repeat-like"/>
    <property type="match status" value="1"/>
</dbReference>
<dbReference type="GO" id="GO:0005737">
    <property type="term" value="C:cytoplasm"/>
    <property type="evidence" value="ECO:0007669"/>
    <property type="project" value="UniProtKB-SubCell"/>
</dbReference>
<dbReference type="Pfam" id="PF08324">
    <property type="entry name" value="PUL"/>
    <property type="match status" value="1"/>
</dbReference>
<dbReference type="Pfam" id="PF00400">
    <property type="entry name" value="WD40"/>
    <property type="match status" value="7"/>
</dbReference>
<dbReference type="InterPro" id="IPR013535">
    <property type="entry name" value="PUL_dom"/>
</dbReference>
<accession>A0A834XVS0</accession>
<dbReference type="EMBL" id="JACMRX010000003">
    <property type="protein sequence ID" value="KAF7992497.1"/>
    <property type="molecule type" value="Genomic_DNA"/>
</dbReference>
<keyword evidence="3" id="KW-0963">Cytoplasm</keyword>
<gene>
    <name evidence="9" type="ORF">HCN44_004841</name>
</gene>
<comment type="subcellular location">
    <subcellularLocation>
        <location evidence="1">Cytoplasm</location>
    </subcellularLocation>
</comment>
<reference evidence="9 10" key="1">
    <citation type="submission" date="2020-08" db="EMBL/GenBank/DDBJ databases">
        <title>Aphidius gifuensis genome sequencing and assembly.</title>
        <authorList>
            <person name="Du Z."/>
        </authorList>
    </citation>
    <scope>NUCLEOTIDE SEQUENCE [LARGE SCALE GENOMIC DNA]</scope>
    <source>
        <strain evidence="9">YNYX2018</strain>
        <tissue evidence="9">Adults</tissue>
    </source>
</reference>
<evidence type="ECO:0000256" key="2">
    <source>
        <dbReference type="ARBA" id="ARBA00008495"/>
    </source>
</evidence>
<evidence type="ECO:0000313" key="9">
    <source>
        <dbReference type="EMBL" id="KAF7992497.1"/>
    </source>
</evidence>
<dbReference type="Gene3D" id="1.25.10.10">
    <property type="entry name" value="Leucine-rich Repeat Variant"/>
    <property type="match status" value="1"/>
</dbReference>
<comment type="caution">
    <text evidence="9">The sequence shown here is derived from an EMBL/GenBank/DDBJ whole genome shotgun (WGS) entry which is preliminary data.</text>
</comment>
<dbReference type="GO" id="GO:0043161">
    <property type="term" value="P:proteasome-mediated ubiquitin-dependent protein catabolic process"/>
    <property type="evidence" value="ECO:0007669"/>
    <property type="project" value="TreeGrafter"/>
</dbReference>
<dbReference type="GO" id="GO:0043130">
    <property type="term" value="F:ubiquitin binding"/>
    <property type="evidence" value="ECO:0007669"/>
    <property type="project" value="TreeGrafter"/>
</dbReference>
<evidence type="ECO:0008006" key="11">
    <source>
        <dbReference type="Google" id="ProtNLM"/>
    </source>
</evidence>
<proteinExistence type="inferred from homology"/>
<dbReference type="InterPro" id="IPR036322">
    <property type="entry name" value="WD40_repeat_dom_sf"/>
</dbReference>
<dbReference type="SMART" id="SM00320">
    <property type="entry name" value="WD40"/>
    <property type="match status" value="7"/>
</dbReference>
<evidence type="ECO:0000256" key="3">
    <source>
        <dbReference type="ARBA" id="ARBA00022490"/>
    </source>
</evidence>
<comment type="similarity">
    <text evidence="2">Belongs to the WD repeat PLAP family.</text>
</comment>
<evidence type="ECO:0000256" key="6">
    <source>
        <dbReference type="PROSITE-ProRule" id="PRU00221"/>
    </source>
</evidence>
<evidence type="ECO:0000256" key="4">
    <source>
        <dbReference type="ARBA" id="ARBA00022574"/>
    </source>
</evidence>
<dbReference type="PROSITE" id="PS51396">
    <property type="entry name" value="PUL"/>
    <property type="match status" value="1"/>
</dbReference>
<evidence type="ECO:0000259" key="7">
    <source>
        <dbReference type="PROSITE" id="PS51394"/>
    </source>
</evidence>
<dbReference type="PROSITE" id="PS50082">
    <property type="entry name" value="WD_REPEATS_2"/>
    <property type="match status" value="3"/>
</dbReference>
<dbReference type="Gene3D" id="3.10.20.870">
    <property type="entry name" value="PFU (PLAA family ubiquitin binding), C-terminal domain"/>
    <property type="match status" value="1"/>
</dbReference>
<dbReference type="Pfam" id="PF09070">
    <property type="entry name" value="PFU"/>
    <property type="match status" value="1"/>
</dbReference>
<dbReference type="GO" id="GO:0005634">
    <property type="term" value="C:nucleus"/>
    <property type="evidence" value="ECO:0007669"/>
    <property type="project" value="TreeGrafter"/>
</dbReference>
<dbReference type="Gene3D" id="2.130.10.10">
    <property type="entry name" value="YVTN repeat-like/Quinoprotein amine dehydrogenase"/>
    <property type="match status" value="1"/>
</dbReference>
<dbReference type="InterPro" id="IPR015155">
    <property type="entry name" value="PFU"/>
</dbReference>
<dbReference type="InterPro" id="IPR011989">
    <property type="entry name" value="ARM-like"/>
</dbReference>
<evidence type="ECO:0000256" key="5">
    <source>
        <dbReference type="ARBA" id="ARBA00022737"/>
    </source>
</evidence>
<keyword evidence="5" id="KW-0677">Repeat</keyword>
<feature type="repeat" description="WD" evidence="6">
    <location>
        <begin position="12"/>
        <end position="42"/>
    </location>
</feature>
<feature type="domain" description="PUL" evidence="8">
    <location>
        <begin position="522"/>
        <end position="787"/>
    </location>
</feature>
<organism evidence="9 10">
    <name type="scientific">Aphidius gifuensis</name>
    <name type="common">Parasitoid wasp</name>
    <dbReference type="NCBI Taxonomy" id="684658"/>
    <lineage>
        <taxon>Eukaryota</taxon>
        <taxon>Metazoa</taxon>
        <taxon>Ecdysozoa</taxon>
        <taxon>Arthropoda</taxon>
        <taxon>Hexapoda</taxon>
        <taxon>Insecta</taxon>
        <taxon>Pterygota</taxon>
        <taxon>Neoptera</taxon>
        <taxon>Endopterygota</taxon>
        <taxon>Hymenoptera</taxon>
        <taxon>Apocrita</taxon>
        <taxon>Ichneumonoidea</taxon>
        <taxon>Braconidae</taxon>
        <taxon>Aphidiinae</taxon>
        <taxon>Aphidius</taxon>
    </lineage>
</organism>
<dbReference type="InterPro" id="IPR001680">
    <property type="entry name" value="WD40_rpt"/>
</dbReference>
<sequence>MDKKPYKLCCALLGHSEDVRAVARFDDGTIVSASRDKTARVWTPCRDGKEYVAGDVLRGHTNFVSSVCVLNPSENYLSSLIITGSNDKHICIYKLGEVEPMKKFEAHKDTVCNLRAGNEKGTFLSSSWDISAKLWCLENLDVPKLILTGHSLTIWCVADLPNKLIVTGSADKIVIVWSRSGKALHKLEGHTDCIRDIAVINDDDFLTCANDATVRHWSSLSGTCLGTYSGHEHYIYSISAVLDGTTVVTSGEDKTVRVWQNGEVDQTILLPTSSVWCVKLMKNSDIVAGSSDGIVRIFTTNSDRYASPEVLEEWERAVVENQQITESESTVKINELPDASELLVSGQKDGETKMINEGGKAMAYSWSASENKWTLIGEVVGTGGNDPGKQLYNGVEYDYVFSVDIQDGIPPLKLPYNKSEDPWHAAQKFIHQHGLSQMFLERVASFIITNSNTIPAVNTSSQFADPFTGGSRYIPGSGLPNASRHPPAPVLNADPFTGSNRYIPEATPMDTSLSHLSSSISLYFPHKNYLKLEQANHSAILEKLKELNAKNNVSYKMTDEKLAAIVNLAKGEIAEPSVDVINNFWKLLEWPDDIVFPILDIARLAVLFKAPMERLDFKKLFQIIKKHIRPDAIAANQMLAFRLLANCFCQNVGEKFLLDNCDDILRVLPLLPSLGSKNNQVAISTFILNLTVALNKYDDKLQRMKVLSVMITILPSFKEHEATFRALVALGTLLDGTQQSDIKQQLIKMIRDLDSIMNILRTTSESSSTLIDPHKKVANCSKQILDLIV</sequence>
<evidence type="ECO:0000256" key="1">
    <source>
        <dbReference type="ARBA" id="ARBA00004496"/>
    </source>
</evidence>
<feature type="repeat" description="WD" evidence="6">
    <location>
        <begin position="147"/>
        <end position="178"/>
    </location>
</feature>
<dbReference type="PROSITE" id="PS50294">
    <property type="entry name" value="WD_REPEATS_REGION"/>
    <property type="match status" value="1"/>
</dbReference>
<dbReference type="PROSITE" id="PS51394">
    <property type="entry name" value="PFU"/>
    <property type="match status" value="1"/>
</dbReference>
<feature type="repeat" description="WD" evidence="6">
    <location>
        <begin position="228"/>
        <end position="260"/>
    </location>
</feature>
<evidence type="ECO:0000259" key="8">
    <source>
        <dbReference type="PROSITE" id="PS51396"/>
    </source>
</evidence>
<evidence type="ECO:0000313" key="10">
    <source>
        <dbReference type="Proteomes" id="UP000639338"/>
    </source>
</evidence>
<dbReference type="AlphaFoldDB" id="A0A834XVS0"/>
<name>A0A834XVS0_APHGI</name>